<evidence type="ECO:0000256" key="3">
    <source>
        <dbReference type="ARBA" id="ARBA00022801"/>
    </source>
</evidence>
<dbReference type="Gene3D" id="3.40.50.300">
    <property type="entry name" value="P-loop containing nucleotide triphosphate hydrolases"/>
    <property type="match status" value="2"/>
</dbReference>
<proteinExistence type="inferred from homology"/>
<keyword evidence="7" id="KW-0732">Signal</keyword>
<dbReference type="PANTHER" id="PTHR43788">
    <property type="entry name" value="DNA2/NAM7 HELICASE FAMILY MEMBER"/>
    <property type="match status" value="1"/>
</dbReference>
<dbReference type="AlphaFoldDB" id="A0A8J6CCX3"/>
<accession>A0A8J6CCX3</accession>
<feature type="domain" description="DNA2/NAM7 helicase-like C-terminal" evidence="9">
    <location>
        <begin position="560"/>
        <end position="795"/>
    </location>
</feature>
<feature type="domain" description="DNA2/NAM7 helicase helicase" evidence="8">
    <location>
        <begin position="465"/>
        <end position="547"/>
    </location>
</feature>
<dbReference type="InterPro" id="IPR006311">
    <property type="entry name" value="TAT_signal"/>
</dbReference>
<dbReference type="PROSITE" id="PS51318">
    <property type="entry name" value="TAT"/>
    <property type="match status" value="1"/>
</dbReference>
<comment type="similarity">
    <text evidence="1">Belongs to the DNA2/NAM7 helicase family.</text>
</comment>
<dbReference type="InterPro" id="IPR041679">
    <property type="entry name" value="DNA2/NAM7-like_C"/>
</dbReference>
<dbReference type="SUPFAM" id="SSF52540">
    <property type="entry name" value="P-loop containing nucleoside triphosphate hydrolases"/>
    <property type="match status" value="1"/>
</dbReference>
<evidence type="ECO:0000259" key="8">
    <source>
        <dbReference type="Pfam" id="PF13086"/>
    </source>
</evidence>
<dbReference type="EMBL" id="JAGTXO010000001">
    <property type="protein sequence ID" value="KAG8470332.1"/>
    <property type="molecule type" value="Genomic_DNA"/>
</dbReference>
<dbReference type="InterPro" id="IPR041677">
    <property type="entry name" value="DNA2/NAM7_AAA_11"/>
</dbReference>
<dbReference type="GO" id="GO:0043139">
    <property type="term" value="F:5'-3' DNA helicase activity"/>
    <property type="evidence" value="ECO:0007669"/>
    <property type="project" value="TreeGrafter"/>
</dbReference>
<evidence type="ECO:0008006" key="12">
    <source>
        <dbReference type="Google" id="ProtNLM"/>
    </source>
</evidence>
<evidence type="ECO:0000313" key="10">
    <source>
        <dbReference type="EMBL" id="KAG8470332.1"/>
    </source>
</evidence>
<dbReference type="Pfam" id="PF13087">
    <property type="entry name" value="AAA_12"/>
    <property type="match status" value="1"/>
</dbReference>
<evidence type="ECO:0000313" key="11">
    <source>
        <dbReference type="Proteomes" id="UP000751190"/>
    </source>
</evidence>
<feature type="chain" id="PRO_5035328280" description="RNA helicase" evidence="7">
    <location>
        <begin position="24"/>
        <end position="834"/>
    </location>
</feature>
<sequence length="834" mass="87446">MADRRGFVLGVLVLLASAPAAPARPARRAPTGGRSAASAFRAPSARAPDGRWAHAPSAEWTRKDVDLGAPPLAERGAPPAGRGRAARRTAKYEGLKRYAEFHLRLLQAELDEEREQARVRLLGWGRERLAREGAALFGLSATEKGRLYADRVVRLDLRGAALPFHRFAAGDLVSISPTQSDGPPPPPRALADGAPRAARARAQRGGSAVANAARLGDDRFDAAALPPDVETISGVVLSRSPRFVDVCVRAASSADAAVVRELGAPSARGRWRLDSAMSAIPFDRMALALASFTEPDADDALREFVLGTFVAAIEAPSAPRAPLAPPALGAALRPARAVLSEACARASLDQAQRAAVGASFGRQLSLVQGPPGTGKTRTACAIALATALAVGGGRLGRSLLAAPSNVAADNLLAGCLALGLRCVRLGRPAYARADLREHTLDALVAPPAGPTDERAHREHMARRWRALEHAQVVVATATGAGELLTGPMAAIDDPAAPHRVRFDLCLVDESSQCIEPAVLLALLSAQRAPRLVLVGDQCQLGPVLLSRRSADEARDAGGPSLFSRLVEHGCCPELLSVQYRMPEALAAFSARRYYAGRLTTACSPDERPRPPLVGALRWPHASLPLAFIDSRAAEADLRYHEQRRAADTRGTAEAACALGEADADADAEQAGGPTLRAGAPPSSSTSYCNPCEAAIVAQAVRALLAGGLDAADVGVITPYAAQVRAIADELGRLGAAGGAVEVCSVDGFQGREKEAIVLSAVRSNARNATGFLGDWRRLNVSLTRARRALIVVGDSRTLDADPHWRAFIAHVRERGGLVLWGEHAQPHAAGAAPC</sequence>
<dbReference type="InterPro" id="IPR047187">
    <property type="entry name" value="SF1_C_Upf1"/>
</dbReference>
<dbReference type="FunFam" id="3.40.50.300:FF:000326">
    <property type="entry name" value="P-loop containing nucleoside triphosphate hydrolase"/>
    <property type="match status" value="1"/>
</dbReference>
<evidence type="ECO:0000256" key="5">
    <source>
        <dbReference type="ARBA" id="ARBA00022840"/>
    </source>
</evidence>
<evidence type="ECO:0000256" key="4">
    <source>
        <dbReference type="ARBA" id="ARBA00022806"/>
    </source>
</evidence>
<dbReference type="Pfam" id="PF13086">
    <property type="entry name" value="AAA_11"/>
    <property type="match status" value="2"/>
</dbReference>
<reference evidence="10" key="1">
    <citation type="submission" date="2021-05" db="EMBL/GenBank/DDBJ databases">
        <title>The genome of the haptophyte Pavlova lutheri (Diacronema luteri, Pavlovales) - a model for lipid biosynthesis in eukaryotic algae.</title>
        <authorList>
            <person name="Hulatt C.J."/>
            <person name="Posewitz M.C."/>
        </authorList>
    </citation>
    <scope>NUCLEOTIDE SEQUENCE</scope>
    <source>
        <strain evidence="10">NIVA-4/92</strain>
    </source>
</reference>
<dbReference type="InterPro" id="IPR027417">
    <property type="entry name" value="P-loop_NTPase"/>
</dbReference>
<dbReference type="GO" id="GO:0016787">
    <property type="term" value="F:hydrolase activity"/>
    <property type="evidence" value="ECO:0007669"/>
    <property type="project" value="UniProtKB-KW"/>
</dbReference>
<name>A0A8J6CCX3_DIALT</name>
<dbReference type="PANTHER" id="PTHR43788:SF8">
    <property type="entry name" value="DNA-BINDING PROTEIN SMUBP-2"/>
    <property type="match status" value="1"/>
</dbReference>
<dbReference type="OMA" id="GASSICW"/>
<comment type="caution">
    <text evidence="10">The sequence shown here is derived from an EMBL/GenBank/DDBJ whole genome shotgun (WGS) entry which is preliminary data.</text>
</comment>
<evidence type="ECO:0000256" key="2">
    <source>
        <dbReference type="ARBA" id="ARBA00022741"/>
    </source>
</evidence>
<keyword evidence="11" id="KW-1185">Reference proteome</keyword>
<organism evidence="10 11">
    <name type="scientific">Diacronema lutheri</name>
    <name type="common">Unicellular marine alga</name>
    <name type="synonym">Monochrysis lutheri</name>
    <dbReference type="NCBI Taxonomy" id="2081491"/>
    <lineage>
        <taxon>Eukaryota</taxon>
        <taxon>Haptista</taxon>
        <taxon>Haptophyta</taxon>
        <taxon>Pavlovophyceae</taxon>
        <taxon>Pavlovales</taxon>
        <taxon>Pavlovaceae</taxon>
        <taxon>Diacronema</taxon>
    </lineage>
</organism>
<keyword evidence="2" id="KW-0547">Nucleotide-binding</keyword>
<keyword evidence="3" id="KW-0378">Hydrolase</keyword>
<evidence type="ECO:0000256" key="7">
    <source>
        <dbReference type="SAM" id="SignalP"/>
    </source>
</evidence>
<feature type="compositionally biased region" description="Low complexity" evidence="6">
    <location>
        <begin position="68"/>
        <end position="83"/>
    </location>
</feature>
<evidence type="ECO:0000256" key="1">
    <source>
        <dbReference type="ARBA" id="ARBA00007913"/>
    </source>
</evidence>
<feature type="signal peptide" evidence="7">
    <location>
        <begin position="1"/>
        <end position="23"/>
    </location>
</feature>
<dbReference type="Proteomes" id="UP000751190">
    <property type="component" value="Unassembled WGS sequence"/>
</dbReference>
<feature type="compositionally biased region" description="Low complexity" evidence="6">
    <location>
        <begin position="21"/>
        <end position="47"/>
    </location>
</feature>
<protein>
    <recommendedName>
        <fullName evidence="12">RNA helicase</fullName>
    </recommendedName>
</protein>
<feature type="domain" description="DNA2/NAM7 helicase helicase" evidence="8">
    <location>
        <begin position="348"/>
        <end position="444"/>
    </location>
</feature>
<dbReference type="OrthoDB" id="6513042at2759"/>
<keyword evidence="4" id="KW-0347">Helicase</keyword>
<feature type="region of interest" description="Disordered" evidence="6">
    <location>
        <begin position="21"/>
        <end position="86"/>
    </location>
</feature>
<keyword evidence="5" id="KW-0067">ATP-binding</keyword>
<gene>
    <name evidence="10" type="ORF">KFE25_008753</name>
</gene>
<dbReference type="GO" id="GO:0005694">
    <property type="term" value="C:chromosome"/>
    <property type="evidence" value="ECO:0007669"/>
    <property type="project" value="UniProtKB-ARBA"/>
</dbReference>
<dbReference type="InterPro" id="IPR050534">
    <property type="entry name" value="Coronavir_polyprotein_1ab"/>
</dbReference>
<evidence type="ECO:0000256" key="6">
    <source>
        <dbReference type="SAM" id="MobiDB-lite"/>
    </source>
</evidence>
<evidence type="ECO:0000259" key="9">
    <source>
        <dbReference type="Pfam" id="PF13087"/>
    </source>
</evidence>
<dbReference type="CDD" id="cd18808">
    <property type="entry name" value="SF1_C_Upf1"/>
    <property type="match status" value="1"/>
</dbReference>
<dbReference type="GO" id="GO:0005524">
    <property type="term" value="F:ATP binding"/>
    <property type="evidence" value="ECO:0007669"/>
    <property type="project" value="UniProtKB-KW"/>
</dbReference>